<feature type="transmembrane region" description="Helical" evidence="4">
    <location>
        <begin position="93"/>
        <end position="115"/>
    </location>
</feature>
<dbReference type="Proteomes" id="UP000014387">
    <property type="component" value="Unassembled WGS sequence"/>
</dbReference>
<evidence type="ECO:0000313" key="6">
    <source>
        <dbReference type="EMBL" id="EPD29477.1"/>
    </source>
</evidence>
<feature type="transmembrane region" description="Helical" evidence="4">
    <location>
        <begin position="121"/>
        <end position="137"/>
    </location>
</feature>
<dbReference type="GO" id="GO:0016301">
    <property type="term" value="F:kinase activity"/>
    <property type="evidence" value="ECO:0007669"/>
    <property type="project" value="UniProtKB-KW"/>
</dbReference>
<protein>
    <recommendedName>
        <fullName evidence="5">Phage shock protein PspC N-terminal domain-containing protein</fullName>
    </recommendedName>
</protein>
<dbReference type="AlphaFoldDB" id="A0A9W5VVS7"/>
<evidence type="ECO:0000256" key="1">
    <source>
        <dbReference type="ARBA" id="ARBA00022679"/>
    </source>
</evidence>
<dbReference type="PANTHER" id="PTHR24421">
    <property type="entry name" value="NITRATE/NITRITE SENSOR PROTEIN NARX-RELATED"/>
    <property type="match status" value="1"/>
</dbReference>
<keyword evidence="4" id="KW-0472">Membrane</keyword>
<keyword evidence="1" id="KW-0808">Transferase</keyword>
<dbReference type="EMBL" id="AGWN01000002">
    <property type="protein sequence ID" value="EPD29477.1"/>
    <property type="molecule type" value="Genomic_DNA"/>
</dbReference>
<proteinExistence type="predicted"/>
<feature type="transmembrane region" description="Helical" evidence="4">
    <location>
        <begin position="149"/>
        <end position="169"/>
    </location>
</feature>
<dbReference type="GO" id="GO:0000160">
    <property type="term" value="P:phosphorelay signal transduction system"/>
    <property type="evidence" value="ECO:0007669"/>
    <property type="project" value="UniProtKB-KW"/>
</dbReference>
<keyword evidence="3" id="KW-0902">Two-component regulatory system</keyword>
<dbReference type="SUPFAM" id="SSF55874">
    <property type="entry name" value="ATPase domain of HSP90 chaperone/DNA topoisomerase II/histidine kinase"/>
    <property type="match status" value="1"/>
</dbReference>
<dbReference type="InterPro" id="IPR007168">
    <property type="entry name" value="Phageshock_PspC_N"/>
</dbReference>
<evidence type="ECO:0000256" key="3">
    <source>
        <dbReference type="ARBA" id="ARBA00023012"/>
    </source>
</evidence>
<evidence type="ECO:0000259" key="5">
    <source>
        <dbReference type="Pfam" id="PF04024"/>
    </source>
</evidence>
<keyword evidence="4" id="KW-0812">Transmembrane</keyword>
<organism evidence="6 7">
    <name type="scientific">Gleimia europaea ACS-120-V-Col10b</name>
    <dbReference type="NCBI Taxonomy" id="883069"/>
    <lineage>
        <taxon>Bacteria</taxon>
        <taxon>Bacillati</taxon>
        <taxon>Actinomycetota</taxon>
        <taxon>Actinomycetes</taxon>
        <taxon>Actinomycetales</taxon>
        <taxon>Actinomycetaceae</taxon>
        <taxon>Gleimia</taxon>
    </lineage>
</organism>
<dbReference type="InterPro" id="IPR050482">
    <property type="entry name" value="Sensor_HK_TwoCompSys"/>
</dbReference>
<feature type="transmembrane region" description="Helical" evidence="4">
    <location>
        <begin position="175"/>
        <end position="198"/>
    </location>
</feature>
<evidence type="ECO:0000256" key="4">
    <source>
        <dbReference type="SAM" id="Phobius"/>
    </source>
</evidence>
<dbReference type="Gene3D" id="3.30.565.10">
    <property type="entry name" value="Histidine kinase-like ATPase, C-terminal domain"/>
    <property type="match status" value="1"/>
</dbReference>
<gene>
    <name evidence="6" type="ORF">HMPREF9238_01457</name>
</gene>
<dbReference type="InterPro" id="IPR036890">
    <property type="entry name" value="HATPase_C_sf"/>
</dbReference>
<comment type="caution">
    <text evidence="6">The sequence shown here is derived from an EMBL/GenBank/DDBJ whole genome shotgun (WGS) entry which is preliminary data.</text>
</comment>
<dbReference type="RefSeq" id="WP_016444783.1">
    <property type="nucleotide sequence ID" value="NZ_KE150267.1"/>
</dbReference>
<keyword evidence="7" id="KW-1185">Reference proteome</keyword>
<keyword evidence="4" id="KW-1133">Transmembrane helix</keyword>
<dbReference type="PANTHER" id="PTHR24421:SF61">
    <property type="entry name" value="OXYGEN SENSOR HISTIDINE KINASE NREB"/>
    <property type="match status" value="1"/>
</dbReference>
<accession>A0A9W5VVS7</accession>
<reference evidence="6 7" key="1">
    <citation type="submission" date="2013-05" db="EMBL/GenBank/DDBJ databases">
        <title>The Genome Sequence of Actinomyces europaeus ACS-120-V-COL10B.</title>
        <authorList>
            <consortium name="The Broad Institute Genomics Platform"/>
            <person name="Earl A."/>
            <person name="Ward D."/>
            <person name="Feldgarden M."/>
            <person name="Gevers D."/>
            <person name="Saerens B."/>
            <person name="Vaneechoutte M."/>
            <person name="Walker B."/>
            <person name="Young S."/>
            <person name="Zeng Q."/>
            <person name="Gargeya S."/>
            <person name="Fitzgerald M."/>
            <person name="Haas B."/>
            <person name="Abouelleil A."/>
            <person name="Allen A.W."/>
            <person name="Alvarado L."/>
            <person name="Arachchi H.M."/>
            <person name="Berlin A.M."/>
            <person name="Chapman S.B."/>
            <person name="Gainer-Dewar J."/>
            <person name="Goldberg J."/>
            <person name="Griggs A."/>
            <person name="Gujja S."/>
            <person name="Hansen M."/>
            <person name="Howarth C."/>
            <person name="Imamovic A."/>
            <person name="Ireland A."/>
            <person name="Larimer J."/>
            <person name="McCowan C."/>
            <person name="Murphy C."/>
            <person name="Pearson M."/>
            <person name="Poon T.W."/>
            <person name="Priest M."/>
            <person name="Roberts A."/>
            <person name="Saif S."/>
            <person name="Shea T."/>
            <person name="Sisk P."/>
            <person name="Sykes S."/>
            <person name="Wortman J."/>
            <person name="Nusbaum C."/>
            <person name="Birren B."/>
        </authorList>
    </citation>
    <scope>NUCLEOTIDE SEQUENCE [LARGE SCALE GENOMIC DNA]</scope>
    <source>
        <strain evidence="6 7">ACS-120-V-Col10b</strain>
    </source>
</reference>
<keyword evidence="2" id="KW-0418">Kinase</keyword>
<name>A0A9W5VVS7_9ACTO</name>
<sequence>MRQPLERTPRSVGGRPKPWVAGIASGLSVHLRVSVAIVRLVFVLLVPLGSPVLYIWLWALTPKVSEERKYRAARIARPVKEHREAPASSARNGVAYALVLLLAAAIFYAVQSGWIHLSNDWIATALLLAGIALIWVQSSSVQDWKNPMVLGLTGTGVVAVLAGVTLLLLGGGVGLFPGLILGLALIVVLALAFSPLVVRMTRELSATQVARARETERADIAAHLHDSVLQTLTLIKNNADNPASVRSLALKQERELRAWLYTGAEQTTTSVRRLLETSIEAVEELYGVEIETVAVGDAVPGPNEQAAIAAATEAAKNAARHGAPPIQIYAELGDQYDIYIKDAGPGFDLANMPPDRHGVRDSIIARTERAGGRVEIRTLNPGTEIHISVPRSEKMKP</sequence>
<feature type="transmembrane region" description="Helical" evidence="4">
    <location>
        <begin position="36"/>
        <end position="61"/>
    </location>
</feature>
<evidence type="ECO:0000256" key="2">
    <source>
        <dbReference type="ARBA" id="ARBA00022777"/>
    </source>
</evidence>
<evidence type="ECO:0000313" key="7">
    <source>
        <dbReference type="Proteomes" id="UP000014387"/>
    </source>
</evidence>
<feature type="domain" description="Phage shock protein PspC N-terminal" evidence="5">
    <location>
        <begin position="18"/>
        <end position="63"/>
    </location>
</feature>
<dbReference type="Pfam" id="PF04024">
    <property type="entry name" value="PspC"/>
    <property type="match status" value="1"/>
</dbReference>